<feature type="transmembrane region" description="Helical" evidence="5">
    <location>
        <begin position="182"/>
        <end position="205"/>
    </location>
</feature>
<dbReference type="AlphaFoldDB" id="A0A2M8PAY6"/>
<dbReference type="PANTHER" id="PTHR37422">
    <property type="entry name" value="TEICHURONIC ACID BIOSYNTHESIS PROTEIN TUAE"/>
    <property type="match status" value="1"/>
</dbReference>
<sequence length="472" mass="50992">AFFSAAVISIAGALSMALTINDLLPAALKRDSAAIAAAAAISGALYLSPHLIVTVAALITLIVLIYNRPLIGLALILFWAPFFLAPLELYLWAAPMVELSALATLSAAILRGALAWLRGARIGRLRLNAFDWLMLALGALGCLSLLWSAERAPALRELRVIMIEPLLFYALLRALRLERREWLLLADVFLMAGAAVSLIGLYGYVTGTGGFALAEQGTRRLMSVYSSPNNLALFLGRVLPFGVALFCFAPSWFRRVGVGILTALVLLALALTQSLGAALLGVPAAVACALLLWDWRRGGVILLGIALIAVIALPVAARIPRLQGALDLSRASSLMRTQLWQASLSMIAEHPLTGVGLDQFLYLYRSRYILPSAWEEPDLSHPHNLLLDFWLRLGLGGLVAFGALQLVFWRRGLRLWRALRGDPWLSACVVGALGAMANILAHGLVDNSYFVIDLAYSFCFVVGLISSLYQAP</sequence>
<feature type="transmembrane region" description="Helical" evidence="5">
    <location>
        <begin position="260"/>
        <end position="293"/>
    </location>
</feature>
<comment type="caution">
    <text evidence="7">The sequence shown here is derived from an EMBL/GenBank/DDBJ whole genome shotgun (WGS) entry which is preliminary data.</text>
</comment>
<keyword evidence="2 5" id="KW-0812">Transmembrane</keyword>
<feature type="transmembrane region" description="Helical" evidence="5">
    <location>
        <begin position="389"/>
        <end position="409"/>
    </location>
</feature>
<dbReference type="Proteomes" id="UP000229681">
    <property type="component" value="Unassembled WGS sequence"/>
</dbReference>
<evidence type="ECO:0000256" key="1">
    <source>
        <dbReference type="ARBA" id="ARBA00004141"/>
    </source>
</evidence>
<evidence type="ECO:0000313" key="7">
    <source>
        <dbReference type="EMBL" id="PJF34714.1"/>
    </source>
</evidence>
<evidence type="ECO:0000259" key="6">
    <source>
        <dbReference type="Pfam" id="PF04932"/>
    </source>
</evidence>
<dbReference type="PANTHER" id="PTHR37422:SF13">
    <property type="entry name" value="LIPOPOLYSACCHARIDE BIOSYNTHESIS PROTEIN PA4999-RELATED"/>
    <property type="match status" value="1"/>
</dbReference>
<evidence type="ECO:0000313" key="8">
    <source>
        <dbReference type="Proteomes" id="UP000229681"/>
    </source>
</evidence>
<gene>
    <name evidence="7" type="ORF">CUN49_14270</name>
</gene>
<feature type="transmembrane region" description="Helical" evidence="5">
    <location>
        <begin position="299"/>
        <end position="319"/>
    </location>
</feature>
<dbReference type="Pfam" id="PF04932">
    <property type="entry name" value="Wzy_C"/>
    <property type="match status" value="1"/>
</dbReference>
<evidence type="ECO:0000256" key="4">
    <source>
        <dbReference type="ARBA" id="ARBA00023136"/>
    </source>
</evidence>
<feature type="non-terminal residue" evidence="7">
    <location>
        <position position="1"/>
    </location>
</feature>
<dbReference type="InterPro" id="IPR051533">
    <property type="entry name" value="WaaL-like"/>
</dbReference>
<dbReference type="GO" id="GO:0016020">
    <property type="term" value="C:membrane"/>
    <property type="evidence" value="ECO:0007669"/>
    <property type="project" value="UniProtKB-SubCell"/>
</dbReference>
<organism evidence="7 8">
    <name type="scientific">Candidatus Thermofonsia Clade 1 bacterium</name>
    <dbReference type="NCBI Taxonomy" id="2364210"/>
    <lineage>
        <taxon>Bacteria</taxon>
        <taxon>Bacillati</taxon>
        <taxon>Chloroflexota</taxon>
        <taxon>Candidatus Thermofontia</taxon>
        <taxon>Candidatus Thermofonsia Clade 1</taxon>
    </lineage>
</organism>
<feature type="domain" description="O-antigen ligase-related" evidence="6">
    <location>
        <begin position="261"/>
        <end position="401"/>
    </location>
</feature>
<keyword evidence="3 5" id="KW-1133">Transmembrane helix</keyword>
<feature type="transmembrane region" description="Helical" evidence="5">
    <location>
        <begin position="99"/>
        <end position="117"/>
    </location>
</feature>
<proteinExistence type="predicted"/>
<accession>A0A2M8PAY6</accession>
<feature type="transmembrane region" description="Helical" evidence="5">
    <location>
        <begin position="421"/>
        <end position="441"/>
    </location>
</feature>
<protein>
    <recommendedName>
        <fullName evidence="6">O-antigen ligase-related domain-containing protein</fullName>
    </recommendedName>
</protein>
<feature type="transmembrane region" description="Helical" evidence="5">
    <location>
        <begin position="73"/>
        <end position="93"/>
    </location>
</feature>
<feature type="transmembrane region" description="Helical" evidence="5">
    <location>
        <begin position="33"/>
        <end position="66"/>
    </location>
</feature>
<name>A0A2M8PAY6_9CHLR</name>
<comment type="subcellular location">
    <subcellularLocation>
        <location evidence="1">Membrane</location>
        <topology evidence="1">Multi-pass membrane protein</topology>
    </subcellularLocation>
</comment>
<keyword evidence="4 5" id="KW-0472">Membrane</keyword>
<feature type="transmembrane region" description="Helical" evidence="5">
    <location>
        <begin position="231"/>
        <end position="253"/>
    </location>
</feature>
<feature type="transmembrane region" description="Helical" evidence="5">
    <location>
        <begin position="129"/>
        <end position="146"/>
    </location>
</feature>
<dbReference type="EMBL" id="PGTM01000292">
    <property type="protein sequence ID" value="PJF34714.1"/>
    <property type="molecule type" value="Genomic_DNA"/>
</dbReference>
<evidence type="ECO:0000256" key="3">
    <source>
        <dbReference type="ARBA" id="ARBA00022989"/>
    </source>
</evidence>
<evidence type="ECO:0000256" key="5">
    <source>
        <dbReference type="SAM" id="Phobius"/>
    </source>
</evidence>
<dbReference type="InterPro" id="IPR007016">
    <property type="entry name" value="O-antigen_ligase-rel_domated"/>
</dbReference>
<reference evidence="7 8" key="1">
    <citation type="submission" date="2017-11" db="EMBL/GenBank/DDBJ databases">
        <title>Evolution of Phototrophy in the Chloroflexi Phylum Driven by Horizontal Gene Transfer.</title>
        <authorList>
            <person name="Ward L.M."/>
            <person name="Hemp J."/>
            <person name="Shih P.M."/>
            <person name="Mcglynn S.E."/>
            <person name="Fischer W."/>
        </authorList>
    </citation>
    <scope>NUCLEOTIDE SEQUENCE [LARGE SCALE GENOMIC DNA]</scope>
    <source>
        <strain evidence="7">JP3_13</strain>
    </source>
</reference>
<evidence type="ECO:0000256" key="2">
    <source>
        <dbReference type="ARBA" id="ARBA00022692"/>
    </source>
</evidence>
<feature type="transmembrane region" description="Helical" evidence="5">
    <location>
        <begin position="447"/>
        <end position="469"/>
    </location>
</feature>